<sequence>MSTIPVHHRRDAVRRPVYRRPEWAQVCGTGGSNTWGDGAARRPSPVQSARGRSRSCSEERPFEDGSRGARLRRRASSVLGSPGVTLVSLASVVVMIAASPVLTGTDEGVVTPTTTATVTVDEGESLADIAREHVPGAPVGDTVARISSLNGITGTGDLGPRDLGQSDGSTTRQVIVPVY</sequence>
<protein>
    <recommendedName>
        <fullName evidence="5">LysM domain-containing protein</fullName>
    </recommendedName>
</protein>
<feature type="compositionally biased region" description="Basic and acidic residues" evidence="1">
    <location>
        <begin position="55"/>
        <end position="67"/>
    </location>
</feature>
<name>A0A9X2B2W6_9CORY</name>
<comment type="caution">
    <text evidence="3">The sequence shown here is derived from an EMBL/GenBank/DDBJ whole genome shotgun (WGS) entry which is preliminary data.</text>
</comment>
<evidence type="ECO:0008006" key="5">
    <source>
        <dbReference type="Google" id="ProtNLM"/>
    </source>
</evidence>
<proteinExistence type="predicted"/>
<evidence type="ECO:0000256" key="2">
    <source>
        <dbReference type="SAM" id="Phobius"/>
    </source>
</evidence>
<dbReference type="InterPro" id="IPR036779">
    <property type="entry name" value="LysM_dom_sf"/>
</dbReference>
<dbReference type="Gene3D" id="3.10.350.10">
    <property type="entry name" value="LysM domain"/>
    <property type="match status" value="1"/>
</dbReference>
<dbReference type="Proteomes" id="UP001139207">
    <property type="component" value="Unassembled WGS sequence"/>
</dbReference>
<keyword evidence="2" id="KW-0812">Transmembrane</keyword>
<gene>
    <name evidence="3" type="ORF">MUN33_12685</name>
</gene>
<evidence type="ECO:0000313" key="3">
    <source>
        <dbReference type="EMBL" id="MCJ7859559.1"/>
    </source>
</evidence>
<keyword evidence="4" id="KW-1185">Reference proteome</keyword>
<dbReference type="AlphaFoldDB" id="A0A9X2B2W6"/>
<feature type="region of interest" description="Disordered" evidence="1">
    <location>
        <begin position="25"/>
        <end position="68"/>
    </location>
</feature>
<evidence type="ECO:0000313" key="4">
    <source>
        <dbReference type="Proteomes" id="UP001139207"/>
    </source>
</evidence>
<feature type="transmembrane region" description="Helical" evidence="2">
    <location>
        <begin position="77"/>
        <end position="98"/>
    </location>
</feature>
<dbReference type="EMBL" id="JALIEA010000017">
    <property type="protein sequence ID" value="MCJ7859559.1"/>
    <property type="molecule type" value="Genomic_DNA"/>
</dbReference>
<accession>A0A9X2B2W6</accession>
<organism evidence="3 4">
    <name type="scientific">Corynebacterium kalidii</name>
    <dbReference type="NCBI Taxonomy" id="2931982"/>
    <lineage>
        <taxon>Bacteria</taxon>
        <taxon>Bacillati</taxon>
        <taxon>Actinomycetota</taxon>
        <taxon>Actinomycetes</taxon>
        <taxon>Mycobacteriales</taxon>
        <taxon>Corynebacteriaceae</taxon>
        <taxon>Corynebacterium</taxon>
    </lineage>
</organism>
<keyword evidence="2" id="KW-0472">Membrane</keyword>
<evidence type="ECO:0000256" key="1">
    <source>
        <dbReference type="SAM" id="MobiDB-lite"/>
    </source>
</evidence>
<keyword evidence="2" id="KW-1133">Transmembrane helix</keyword>
<reference evidence="3" key="1">
    <citation type="submission" date="2022-04" db="EMBL/GenBank/DDBJ databases">
        <title>Corynebacterium kalidii LD5P10.</title>
        <authorList>
            <person name="Sun J.Q."/>
        </authorList>
    </citation>
    <scope>NUCLEOTIDE SEQUENCE</scope>
    <source>
        <strain evidence="3">LD5P10</strain>
    </source>
</reference>
<dbReference type="RefSeq" id="WP_244805277.1">
    <property type="nucleotide sequence ID" value="NZ_JALIEA010000017.1"/>
</dbReference>